<evidence type="ECO:0008006" key="3">
    <source>
        <dbReference type="Google" id="ProtNLM"/>
    </source>
</evidence>
<evidence type="ECO:0000313" key="2">
    <source>
        <dbReference type="EMBL" id="SVD20713.1"/>
    </source>
</evidence>
<organism evidence="2">
    <name type="scientific">marine metagenome</name>
    <dbReference type="NCBI Taxonomy" id="408172"/>
    <lineage>
        <taxon>unclassified sequences</taxon>
        <taxon>metagenomes</taxon>
        <taxon>ecological metagenomes</taxon>
    </lineage>
</organism>
<dbReference type="Gene3D" id="2.60.40.10">
    <property type="entry name" value="Immunoglobulins"/>
    <property type="match status" value="1"/>
</dbReference>
<dbReference type="InterPro" id="IPR013783">
    <property type="entry name" value="Ig-like_fold"/>
</dbReference>
<proteinExistence type="predicted"/>
<gene>
    <name evidence="2" type="ORF">METZ01_LOCUS373567</name>
</gene>
<name>A0A382TFF9_9ZZZZ</name>
<feature type="region of interest" description="Disordered" evidence="1">
    <location>
        <begin position="34"/>
        <end position="55"/>
    </location>
</feature>
<dbReference type="InterPro" id="IPR015919">
    <property type="entry name" value="Cadherin-like_sf"/>
</dbReference>
<dbReference type="AlphaFoldDB" id="A0A382TFF9"/>
<dbReference type="EMBL" id="UINC01136139">
    <property type="protein sequence ID" value="SVD20713.1"/>
    <property type="molecule type" value="Genomic_DNA"/>
</dbReference>
<sequence>VVSPWAGDSTSTMTLDVQDNQNGSSEITVMVTDSEGDTDSETFTLTVSPVNDPPLLSDIDDQETFEDEDFTIDLSASDVDMVTNAQG</sequence>
<feature type="non-terminal residue" evidence="2">
    <location>
        <position position="1"/>
    </location>
</feature>
<feature type="non-terminal residue" evidence="2">
    <location>
        <position position="87"/>
    </location>
</feature>
<dbReference type="GO" id="GO:0016020">
    <property type="term" value="C:membrane"/>
    <property type="evidence" value="ECO:0007669"/>
    <property type="project" value="InterPro"/>
</dbReference>
<accession>A0A382TFF9</accession>
<protein>
    <recommendedName>
        <fullName evidence="3">Cadherin domain-containing protein</fullName>
    </recommendedName>
</protein>
<dbReference type="GO" id="GO:0005509">
    <property type="term" value="F:calcium ion binding"/>
    <property type="evidence" value="ECO:0007669"/>
    <property type="project" value="InterPro"/>
</dbReference>
<dbReference type="SUPFAM" id="SSF49313">
    <property type="entry name" value="Cadherin-like"/>
    <property type="match status" value="1"/>
</dbReference>
<reference evidence="2" key="1">
    <citation type="submission" date="2018-05" db="EMBL/GenBank/DDBJ databases">
        <authorList>
            <person name="Lanie J.A."/>
            <person name="Ng W.-L."/>
            <person name="Kazmierczak K.M."/>
            <person name="Andrzejewski T.M."/>
            <person name="Davidsen T.M."/>
            <person name="Wayne K.J."/>
            <person name="Tettelin H."/>
            <person name="Glass J.I."/>
            <person name="Rusch D."/>
            <person name="Podicherti R."/>
            <person name="Tsui H.-C.T."/>
            <person name="Winkler M.E."/>
        </authorList>
    </citation>
    <scope>NUCLEOTIDE SEQUENCE</scope>
</reference>
<evidence type="ECO:0000256" key="1">
    <source>
        <dbReference type="SAM" id="MobiDB-lite"/>
    </source>
</evidence>